<feature type="coiled-coil region" evidence="3">
    <location>
        <begin position="181"/>
        <end position="208"/>
    </location>
</feature>
<dbReference type="Gene3D" id="3.30.40.10">
    <property type="entry name" value="Zinc/RING finger domain, C3HC4 (zinc finger)"/>
    <property type="match status" value="1"/>
</dbReference>
<feature type="compositionally biased region" description="Low complexity" evidence="4">
    <location>
        <begin position="690"/>
        <end position="710"/>
    </location>
</feature>
<dbReference type="Pfam" id="PF02190">
    <property type="entry name" value="LON_substr_bdg"/>
    <property type="match status" value="1"/>
</dbReference>
<dbReference type="InterPro" id="IPR013083">
    <property type="entry name" value="Znf_RING/FYVE/PHD"/>
</dbReference>
<evidence type="ECO:0000256" key="2">
    <source>
        <dbReference type="PROSITE-ProRule" id="PRU00339"/>
    </source>
</evidence>
<dbReference type="InterPro" id="IPR046336">
    <property type="entry name" value="Lon_prtase_N_sf"/>
</dbReference>
<keyword evidence="1" id="KW-0863">Zinc-finger</keyword>
<dbReference type="Proteomes" id="UP001244341">
    <property type="component" value="Chromosome 11b"/>
</dbReference>
<dbReference type="InterPro" id="IPR019734">
    <property type="entry name" value="TPR_rpt"/>
</dbReference>
<dbReference type="Pfam" id="PF13923">
    <property type="entry name" value="zf-C3HC4_2"/>
    <property type="match status" value="1"/>
</dbReference>
<dbReference type="InterPro" id="IPR015947">
    <property type="entry name" value="PUA-like_sf"/>
</dbReference>
<dbReference type="InterPro" id="IPR003111">
    <property type="entry name" value="Lon_prtase_N"/>
</dbReference>
<organism evidence="6 7">
    <name type="scientific">Tetradesmus obliquus</name>
    <name type="common">Green alga</name>
    <name type="synonym">Acutodesmus obliquus</name>
    <dbReference type="NCBI Taxonomy" id="3088"/>
    <lineage>
        <taxon>Eukaryota</taxon>
        <taxon>Viridiplantae</taxon>
        <taxon>Chlorophyta</taxon>
        <taxon>core chlorophytes</taxon>
        <taxon>Chlorophyceae</taxon>
        <taxon>CS clade</taxon>
        <taxon>Sphaeropleales</taxon>
        <taxon>Scenedesmaceae</taxon>
        <taxon>Tetradesmus</taxon>
    </lineage>
</organism>
<keyword evidence="1" id="KW-0862">Zinc</keyword>
<dbReference type="CDD" id="cd16514">
    <property type="entry name" value="RING-HC_LONFs_rpt2"/>
    <property type="match status" value="1"/>
</dbReference>
<dbReference type="PROSITE" id="PS50005">
    <property type="entry name" value="TPR"/>
    <property type="match status" value="1"/>
</dbReference>
<evidence type="ECO:0000256" key="1">
    <source>
        <dbReference type="PROSITE-ProRule" id="PRU00175"/>
    </source>
</evidence>
<evidence type="ECO:0000256" key="4">
    <source>
        <dbReference type="SAM" id="MobiDB-lite"/>
    </source>
</evidence>
<keyword evidence="3" id="KW-0175">Coiled coil</keyword>
<feature type="region of interest" description="Disordered" evidence="4">
    <location>
        <begin position="1"/>
        <end position="38"/>
    </location>
</feature>
<accession>A0ABY8UEF4</accession>
<keyword evidence="7" id="KW-1185">Reference proteome</keyword>
<feature type="compositionally biased region" description="Acidic residues" evidence="4">
    <location>
        <begin position="10"/>
        <end position="24"/>
    </location>
</feature>
<dbReference type="SMART" id="SM00464">
    <property type="entry name" value="LON"/>
    <property type="match status" value="1"/>
</dbReference>
<dbReference type="PANTHER" id="PTHR23327:SF42">
    <property type="entry name" value="LON PEPTIDASE N-TERMINAL DOMAIN AND RING FINGER PROTEIN C14F5.10C"/>
    <property type="match status" value="1"/>
</dbReference>
<proteinExistence type="predicted"/>
<name>A0ABY8UEF4_TETOB</name>
<reference evidence="6 7" key="1">
    <citation type="submission" date="2023-05" db="EMBL/GenBank/DDBJ databases">
        <title>A 100% complete, gapless, phased diploid assembly of the Scenedesmus obliquus UTEX 3031 genome.</title>
        <authorList>
            <person name="Biondi T.C."/>
            <person name="Hanschen E.R."/>
            <person name="Kwon T."/>
            <person name="Eng W."/>
            <person name="Kruse C.P.S."/>
            <person name="Koehler S.I."/>
            <person name="Kunde Y."/>
            <person name="Gleasner C.D."/>
            <person name="You Mak K.T."/>
            <person name="Polle J."/>
            <person name="Hovde B.T."/>
            <person name="Starkenburg S.R."/>
        </authorList>
    </citation>
    <scope>NUCLEOTIDE SEQUENCE [LARGE SCALE GENOMIC DNA]</scope>
    <source>
        <strain evidence="6 7">DOE0152z</strain>
    </source>
</reference>
<dbReference type="Gene3D" id="1.25.40.10">
    <property type="entry name" value="Tetratricopeptide repeat domain"/>
    <property type="match status" value="1"/>
</dbReference>
<evidence type="ECO:0000259" key="5">
    <source>
        <dbReference type="PROSITE" id="PS50089"/>
    </source>
</evidence>
<feature type="domain" description="RING-type" evidence="5">
    <location>
        <begin position="304"/>
        <end position="342"/>
    </location>
</feature>
<dbReference type="EMBL" id="CP126218">
    <property type="protein sequence ID" value="WIA19665.1"/>
    <property type="molecule type" value="Genomic_DNA"/>
</dbReference>
<dbReference type="InterPro" id="IPR001841">
    <property type="entry name" value="Znf_RING"/>
</dbReference>
<protein>
    <recommendedName>
        <fullName evidence="5">RING-type domain-containing protein</fullName>
    </recommendedName>
</protein>
<dbReference type="SUPFAM" id="SSF48452">
    <property type="entry name" value="TPR-like"/>
    <property type="match status" value="1"/>
</dbReference>
<keyword evidence="1" id="KW-0479">Metal-binding</keyword>
<evidence type="ECO:0000313" key="6">
    <source>
        <dbReference type="EMBL" id="WIA19665.1"/>
    </source>
</evidence>
<dbReference type="SUPFAM" id="SSF88697">
    <property type="entry name" value="PUA domain-like"/>
    <property type="match status" value="1"/>
</dbReference>
<feature type="region of interest" description="Disordered" evidence="4">
    <location>
        <begin position="689"/>
        <end position="710"/>
    </location>
</feature>
<keyword evidence="2" id="KW-0802">TPR repeat</keyword>
<evidence type="ECO:0000256" key="3">
    <source>
        <dbReference type="SAM" id="Coils"/>
    </source>
</evidence>
<dbReference type="PANTHER" id="PTHR23327">
    <property type="entry name" value="RING FINGER PROTEIN 127"/>
    <property type="match status" value="1"/>
</dbReference>
<dbReference type="PROSITE" id="PS50089">
    <property type="entry name" value="ZF_RING_2"/>
    <property type="match status" value="1"/>
</dbReference>
<dbReference type="SMART" id="SM00028">
    <property type="entry name" value="TPR"/>
    <property type="match status" value="2"/>
</dbReference>
<evidence type="ECO:0000313" key="7">
    <source>
        <dbReference type="Proteomes" id="UP001244341"/>
    </source>
</evidence>
<dbReference type="InterPro" id="IPR011990">
    <property type="entry name" value="TPR-like_helical_dom_sf"/>
</dbReference>
<sequence length="1088" mass="114321">MDPEQQPIEEQQEEEFESSDAESDEAGRDTDVSDSWGALPSTTQQMLEQLDAVAAKHARRGDQAVANAEWQQAVHHFTSALKCTRDVQQEAALLSRRSQALCNMCKHIRSIPARTSERRALYGHDPTHLAQLALKDAEKAAHAAPTCAELYVHQGTALFLLERYSDAESAYLEGLALQPAHKTLQDGLQQVQEVLAEQEKEQQQLLAEVRRTGVAAAATTAAAAAASSGAADAEKQAGASSAAGRAAAAAAAAAGGSSSSPSRAYAEGPGSTEAAAAAAAAGGSAAKRQRRLALSADTADDCECILCLKLLYEPVTTPCGHTFCKGCFARSMDHGNRCPMCRTALHVSRELPVSITLQNILARAYPQEYAARAAEIAGAAAAEAAAAAAAGGVERLSLPLFVMSTLLPGETMALNIFEPRYRLMVRRTMEGNRRLGMATVGRSGPDGLDELAVEAEITDCQLQPDGRYYLEMVGRRRIKITSTRDLDGYRVAAAELFKDTTPQPAAAAVAADAPAGENAADVTDSVSNTVSNNNDSLQELAESAVAAADGLLDRVRGVLASRRVGPGQIRELFDRIGNRPPVSDAEAVSWWASRLLLLLVPSNTERSLIVNTGFELHAALASPDISLVYVARNITLTIDTCPFPSSDDLSATTIRRNITLTIDTCPFPSSDDLSATIIRRNVTITSLPQGAPGAADSAAAADPSSSGSSDTAAWPYHIFCNYLTDRFEIAPGFQLSLSHLVLVHCRTWSLAGIFRKAKGAVVRLDHCVEDFGQVCLPPDVQKAGIEAATRPAGVPAPPASQPQQQQVALSEPGSNWCDSAAAGRTGSSSSSSALGFSYQAPLAANSSSSLCTQQALLLGDIAVTDTATNTSRGTAGEPFTFYATNSTAICAQPVSPDCIAEKGPGGCLAAAYDAINPDNHAPCAVTDGFSLHLCLTTPSVESIMLLQSASMSLTTCPAQEAPALLTRNITIFSDPRAPRLTWDCGLLSNRVQLAPNLTLTLNHLILANCSTTKPLSIVRISAGWSLVYTCAHNDSDGPGGRVEASDGLGRNISYTAVRVTVDNLGLFANTTGFGPKYAATLSGPAPVP</sequence>
<dbReference type="SUPFAM" id="SSF57850">
    <property type="entry name" value="RING/U-box"/>
    <property type="match status" value="1"/>
</dbReference>
<gene>
    <name evidence="6" type="ORF">OEZ85_005596</name>
</gene>
<feature type="repeat" description="TPR" evidence="2">
    <location>
        <begin position="148"/>
        <end position="181"/>
    </location>
</feature>
<dbReference type="SMART" id="SM00184">
    <property type="entry name" value="RING"/>
    <property type="match status" value="1"/>
</dbReference>
<dbReference type="Gene3D" id="2.30.130.40">
    <property type="entry name" value="LON domain-like"/>
    <property type="match status" value="1"/>
</dbReference>